<feature type="domain" description="SRCR" evidence="14">
    <location>
        <begin position="90"/>
        <end position="191"/>
    </location>
</feature>
<feature type="disulfide bond" evidence="11">
    <location>
        <begin position="1153"/>
        <end position="1163"/>
    </location>
</feature>
<dbReference type="PROSITE" id="PS00420">
    <property type="entry name" value="SRCR_1"/>
    <property type="match status" value="4"/>
</dbReference>
<feature type="compositionally biased region" description="Polar residues" evidence="12">
    <location>
        <begin position="932"/>
        <end position="946"/>
    </location>
</feature>
<evidence type="ECO:0000313" key="17">
    <source>
        <dbReference type="Proteomes" id="UP001460270"/>
    </source>
</evidence>
<dbReference type="Pfam" id="PF23344">
    <property type="entry name" value="ZP-N"/>
    <property type="match status" value="1"/>
</dbReference>
<evidence type="ECO:0000256" key="8">
    <source>
        <dbReference type="ARBA" id="ARBA00023136"/>
    </source>
</evidence>
<keyword evidence="9 11" id="KW-1015">Disulfide bond</keyword>
<feature type="domain" description="SRCR" evidence="14">
    <location>
        <begin position="614"/>
        <end position="681"/>
    </location>
</feature>
<feature type="disulfide bond" evidence="11">
    <location>
        <begin position="1004"/>
        <end position="1068"/>
    </location>
</feature>
<feature type="disulfide bond" evidence="11">
    <location>
        <begin position="223"/>
        <end position="284"/>
    </location>
</feature>
<comment type="caution">
    <text evidence="16">The sequence shown here is derived from an EMBL/GenBank/DDBJ whole genome shotgun (WGS) entry which is preliminary data.</text>
</comment>
<feature type="disulfide bond" evidence="11">
    <location>
        <begin position="210"/>
        <end position="274"/>
    </location>
</feature>
<dbReference type="EMBL" id="JBBPFD010000002">
    <property type="protein sequence ID" value="KAK7938865.1"/>
    <property type="molecule type" value="Genomic_DNA"/>
</dbReference>
<feature type="disulfide bond" evidence="11">
    <location>
        <begin position="1017"/>
        <end position="1078"/>
    </location>
</feature>
<feature type="disulfide bond" evidence="11">
    <location>
        <begin position="360"/>
        <end position="370"/>
    </location>
</feature>
<dbReference type="SMART" id="SM00202">
    <property type="entry name" value="SR"/>
    <property type="match status" value="10"/>
</dbReference>
<evidence type="ECO:0000256" key="13">
    <source>
        <dbReference type="SAM" id="SignalP"/>
    </source>
</evidence>
<feature type="domain" description="ZP" evidence="15">
    <location>
        <begin position="1196"/>
        <end position="1357"/>
    </location>
</feature>
<feature type="domain" description="SRCR" evidence="14">
    <location>
        <begin position="290"/>
        <end position="391"/>
    </location>
</feature>
<dbReference type="FunFam" id="3.10.250.10:FF:000016">
    <property type="entry name" value="Scavenger receptor cysteine-rich protein type 12"/>
    <property type="match status" value="1"/>
</dbReference>
<name>A0AAW0PV46_9GOBI</name>
<evidence type="ECO:0000256" key="10">
    <source>
        <dbReference type="ARBA" id="ARBA00023180"/>
    </source>
</evidence>
<accession>A0AAW0PV46</accession>
<dbReference type="FunFam" id="3.10.250.10:FF:000057">
    <property type="entry name" value="Uncharacterized protein"/>
    <property type="match status" value="1"/>
</dbReference>
<dbReference type="InterPro" id="IPR055356">
    <property type="entry name" value="ZP-N"/>
</dbReference>
<dbReference type="SUPFAM" id="SSF56487">
    <property type="entry name" value="SRCR-like"/>
    <property type="match status" value="10"/>
</dbReference>
<evidence type="ECO:0000256" key="1">
    <source>
        <dbReference type="ARBA" id="ARBA00004167"/>
    </source>
</evidence>
<evidence type="ECO:0000259" key="14">
    <source>
        <dbReference type="PROSITE" id="PS50287"/>
    </source>
</evidence>
<keyword evidence="5 13" id="KW-0732">Signal</keyword>
<evidence type="ECO:0000256" key="3">
    <source>
        <dbReference type="ARBA" id="ARBA00022525"/>
    </source>
</evidence>
<comment type="subcellular location">
    <subcellularLocation>
        <location evidence="1">Membrane</location>
        <topology evidence="1">Single-pass membrane protein</topology>
    </subcellularLocation>
    <subcellularLocation>
        <location evidence="2">Secreted</location>
    </subcellularLocation>
</comment>
<dbReference type="PROSITE" id="PS51034">
    <property type="entry name" value="ZP_2"/>
    <property type="match status" value="1"/>
</dbReference>
<evidence type="ECO:0000259" key="15">
    <source>
        <dbReference type="PROSITE" id="PS51034"/>
    </source>
</evidence>
<evidence type="ECO:0000256" key="6">
    <source>
        <dbReference type="ARBA" id="ARBA00022737"/>
    </source>
</evidence>
<reference evidence="17" key="1">
    <citation type="submission" date="2024-04" db="EMBL/GenBank/DDBJ databases">
        <title>Salinicola lusitanus LLJ914,a marine bacterium isolated from the Okinawa Trough.</title>
        <authorList>
            <person name="Li J."/>
        </authorList>
    </citation>
    <scope>NUCLEOTIDE SEQUENCE [LARGE SCALE GENOMIC DNA]</scope>
</reference>
<keyword evidence="10" id="KW-0325">Glycoprotein</keyword>
<evidence type="ECO:0000256" key="5">
    <source>
        <dbReference type="ARBA" id="ARBA00022729"/>
    </source>
</evidence>
<feature type="disulfide bond" evidence="11">
    <location>
        <begin position="316"/>
        <end position="380"/>
    </location>
</feature>
<feature type="disulfide bond" evidence="11">
    <location>
        <begin position="254"/>
        <end position="264"/>
    </location>
</feature>
<dbReference type="GO" id="GO:0016020">
    <property type="term" value="C:membrane"/>
    <property type="evidence" value="ECO:0007669"/>
    <property type="project" value="UniProtKB-SubCell"/>
</dbReference>
<dbReference type="PANTHER" id="PTHR48071:SF15">
    <property type="entry name" value="SRCR DOMAIN-CONTAINING PROTEIN"/>
    <property type="match status" value="1"/>
</dbReference>
<keyword evidence="6" id="KW-0677">Repeat</keyword>
<feature type="compositionally biased region" description="Low complexity" evidence="12">
    <location>
        <begin position="947"/>
        <end position="966"/>
    </location>
</feature>
<feature type="chain" id="PRO_5043799551" description="Deleted in malignant brain tumors 1 protein" evidence="13">
    <location>
        <begin position="39"/>
        <end position="1357"/>
    </location>
</feature>
<feature type="domain" description="SRCR" evidence="14">
    <location>
        <begin position="827"/>
        <end position="928"/>
    </location>
</feature>
<feature type="domain" description="SRCR" evidence="14">
    <location>
        <begin position="978"/>
        <end position="1079"/>
    </location>
</feature>
<feature type="disulfide bond" evidence="11">
    <location>
        <begin position="329"/>
        <end position="390"/>
    </location>
</feature>
<feature type="domain" description="SRCR" evidence="14">
    <location>
        <begin position="187"/>
        <end position="285"/>
    </location>
</feature>
<keyword evidence="4" id="KW-0812">Transmembrane</keyword>
<dbReference type="PRINTS" id="PR00258">
    <property type="entry name" value="SPERACTRCPTR"/>
</dbReference>
<keyword evidence="3" id="KW-0964">Secreted</keyword>
<feature type="disulfide bond" evidence="11">
    <location>
        <begin position="1109"/>
        <end position="1173"/>
    </location>
</feature>
<dbReference type="PROSITE" id="PS50287">
    <property type="entry name" value="SRCR_2"/>
    <property type="match status" value="9"/>
</dbReference>
<feature type="disulfide bond" evidence="11">
    <location>
        <begin position="711"/>
        <end position="775"/>
    </location>
</feature>
<dbReference type="InterPro" id="IPR001190">
    <property type="entry name" value="SRCR"/>
</dbReference>
<dbReference type="Gene3D" id="3.10.250.10">
    <property type="entry name" value="SRCR-like domain"/>
    <property type="match status" value="10"/>
</dbReference>
<feature type="disulfide bond" evidence="11">
    <location>
        <begin position="866"/>
        <end position="927"/>
    </location>
</feature>
<feature type="disulfide bond" evidence="11">
    <location>
        <begin position="542"/>
        <end position="552"/>
    </location>
</feature>
<feature type="disulfide bond" evidence="11">
    <location>
        <begin position="650"/>
        <end position="660"/>
    </location>
</feature>
<feature type="disulfide bond" evidence="11">
    <location>
        <begin position="129"/>
        <end position="190"/>
    </location>
</feature>
<evidence type="ECO:0008006" key="18">
    <source>
        <dbReference type="Google" id="ProtNLM"/>
    </source>
</evidence>
<feature type="disulfide bond" evidence="11">
    <location>
        <begin position="1122"/>
        <end position="1183"/>
    </location>
</feature>
<evidence type="ECO:0000256" key="7">
    <source>
        <dbReference type="ARBA" id="ARBA00022989"/>
    </source>
</evidence>
<feature type="disulfide bond" evidence="11">
    <location>
        <begin position="1048"/>
        <end position="1058"/>
    </location>
</feature>
<keyword evidence="8" id="KW-0472">Membrane</keyword>
<dbReference type="InterPro" id="IPR001507">
    <property type="entry name" value="ZP_dom"/>
</dbReference>
<feature type="region of interest" description="Disordered" evidence="12">
    <location>
        <begin position="60"/>
        <end position="88"/>
    </location>
</feature>
<protein>
    <recommendedName>
        <fullName evidence="18">Deleted in malignant brain tumors 1 protein</fullName>
    </recommendedName>
</protein>
<keyword evidence="7" id="KW-1133">Transmembrane helix</keyword>
<feature type="compositionally biased region" description="Low complexity" evidence="12">
    <location>
        <begin position="65"/>
        <end position="79"/>
    </location>
</feature>
<feature type="region of interest" description="Disordered" evidence="12">
    <location>
        <begin position="931"/>
        <end position="976"/>
    </location>
</feature>
<dbReference type="Proteomes" id="UP001460270">
    <property type="component" value="Unassembled WGS sequence"/>
</dbReference>
<evidence type="ECO:0000256" key="4">
    <source>
        <dbReference type="ARBA" id="ARBA00022692"/>
    </source>
</evidence>
<dbReference type="Pfam" id="PF00530">
    <property type="entry name" value="SRCR"/>
    <property type="match status" value="10"/>
</dbReference>
<evidence type="ECO:0000256" key="12">
    <source>
        <dbReference type="SAM" id="MobiDB-lite"/>
    </source>
</evidence>
<feature type="domain" description="SRCR" evidence="14">
    <location>
        <begin position="686"/>
        <end position="786"/>
    </location>
</feature>
<dbReference type="InterPro" id="IPR036772">
    <property type="entry name" value="SRCR-like_dom_sf"/>
</dbReference>
<organism evidence="16 17">
    <name type="scientific">Mugilogobius chulae</name>
    <name type="common">yellowstripe goby</name>
    <dbReference type="NCBI Taxonomy" id="88201"/>
    <lineage>
        <taxon>Eukaryota</taxon>
        <taxon>Metazoa</taxon>
        <taxon>Chordata</taxon>
        <taxon>Craniata</taxon>
        <taxon>Vertebrata</taxon>
        <taxon>Euteleostomi</taxon>
        <taxon>Actinopterygii</taxon>
        <taxon>Neopterygii</taxon>
        <taxon>Teleostei</taxon>
        <taxon>Neoteleostei</taxon>
        <taxon>Acanthomorphata</taxon>
        <taxon>Gobiaria</taxon>
        <taxon>Gobiiformes</taxon>
        <taxon>Gobioidei</taxon>
        <taxon>Gobiidae</taxon>
        <taxon>Gobionellinae</taxon>
        <taxon>Mugilogobius</taxon>
    </lineage>
</organism>
<feature type="domain" description="SRCR" evidence="14">
    <location>
        <begin position="1084"/>
        <end position="1184"/>
    </location>
</feature>
<feature type="signal peptide" evidence="13">
    <location>
        <begin position="1"/>
        <end position="38"/>
    </location>
</feature>
<feature type="disulfide bond" evidence="11">
    <location>
        <begin position="116"/>
        <end position="180"/>
    </location>
</feature>
<feature type="disulfide bond" evidence="11">
    <location>
        <begin position="755"/>
        <end position="765"/>
    </location>
</feature>
<evidence type="ECO:0000256" key="2">
    <source>
        <dbReference type="ARBA" id="ARBA00004613"/>
    </source>
</evidence>
<feature type="disulfide bond" evidence="11">
    <location>
        <begin position="724"/>
        <end position="785"/>
    </location>
</feature>
<comment type="caution">
    <text evidence="11">Lacks conserved residue(s) required for the propagation of feature annotation.</text>
</comment>
<keyword evidence="17" id="KW-1185">Reference proteome</keyword>
<evidence type="ECO:0000256" key="9">
    <source>
        <dbReference type="ARBA" id="ARBA00023157"/>
    </source>
</evidence>
<feature type="disulfide bond" evidence="11">
    <location>
        <begin position="853"/>
        <end position="917"/>
    </location>
</feature>
<dbReference type="FunFam" id="3.10.250.10:FF:000006">
    <property type="entry name" value="neurotrypsin isoform X2"/>
    <property type="match status" value="6"/>
</dbReference>
<dbReference type="FunFam" id="3.10.250.10:FF:000003">
    <property type="entry name" value="Deleted in malignant brain tumors 1"/>
    <property type="match status" value="2"/>
</dbReference>
<gene>
    <name evidence="16" type="ORF">WMY93_002191</name>
</gene>
<proteinExistence type="predicted"/>
<sequence length="1357" mass="145739">MFRSATGGRHTHAIKARSLLRLSLWLCLLPGAGRLGFAHERFVLAVPPGDGEALHATAGESHCRTPTTTTTRPADQTTPGHNSTGVEGEVRLANGGNGSCSGRVEIFHQGQWGTVCDDGWSLVDAQVVCRQLGCGRVLSAPTVARFGQGTGPIWMDDVQCTGGETKLSQCRHRGYGSHNCYHGEDAGVVCEDRCSGRVEVYHNNHWGTVCDDDWDLNDANVVCRQLGCGRARAASQNAAFGKGEGPIWMDDVRCFGSEPSITHCRHNGFGNHNCVHMEDAGIMCEVEGEVRLVNGGNSSCSGRVEIFHQGQWGTVCDDWWSLVDAQVVCRQLGCGRVLSAPTDARFGQGSGPIWMDDVQCSGGETKLSDCRHRGFGSHNCIHSEDAGVVCEALSPVRLVNSADRCSGRVEVYHDNRWGTVCDDAWDLNDAHVVCRQLGCGRHKLDFKMQLLDKAQDPSGWMMFKQHRSGGGGAPGQWRKQFLLRTSGDLLPGAVGTVCDDYWDLNDAHVVCRQLGCGMAQAGLQNAAFGQGTGPIWMDDVGCFGSESSITACHHSGFGNHNCRHYEDAGVVCGGSNNTVLPTTPVPFPPYLTTTTTTTRPVNQTTPGYNSTGVEGEVVCRQLGCGRVLSAPTVARFGQGSGPIWMDDVQCSGGEPKLSDCQHRGFGSHNCSHSEDAGVVCEALSPVRLVNSADRCSGRVEVYYNNRWGTVCDDAWDLNDAHVVCRQLGCGRAQAGLQNAAFGQGTGPIWMDDVGCFGSESSITACQHSGFGNHNCRHYEDAGVVCEGSNNTVLPTTPGLFPPYFTTTTRPVNQTTPRYNSTGVEGEVRLVNGGNSSCSGRVEIFHRGQWGTVCDDDWDLNDAQVVCRQLGCGRVLSAPLSANFGRGSGPIWMDDVACTGGETKLSQCHQRGFGSHNCGHSEDAGVVCEELRNGSSTPLPSPTHSDQTYTTPPSDFTTTTRPVNQTTPGYNSSGVEGEVRLVNGGNSSCSGRVEIFHRGKWGTVCDDGWSLVDAQVVCRQLGCGRVLSALAFAHFGQGTGPIWMDDVSCTGGETKLSQCQHRGLGSHDCSHREDAGVVCEALSPVRLVNSADRCSGRVEVYHNKRWGTVCDDGWDLNDANVVCRQLGCGRARSALQNAAFGQGTGPIWMDDVRCFGSESSITECRHNGFGVHNCGHNEDASVVCELQGQEIQVYQFICGQDRIQVTLNRATVSASGLDPLSGHLVDRNCIRSTVQSNTVRYEVTPRVGACGNTRRTNRTHVIYTNSLFLYAHNNSFHIPASLPFSCAYPLEVDATLNAALRPLIPSGGISASGGAPRATMSLYRDSSYSSTYPSGTVSLPVGQPLYVGVFVEENDLNF</sequence>
<feature type="disulfide bond" evidence="11">
    <location>
        <begin position="897"/>
        <end position="907"/>
    </location>
</feature>
<feature type="domain" description="SRCR" evidence="14">
    <location>
        <begin position="396"/>
        <end position="573"/>
    </location>
</feature>
<dbReference type="PANTHER" id="PTHR48071">
    <property type="entry name" value="SRCR DOMAIN-CONTAINING PROTEIN"/>
    <property type="match status" value="1"/>
</dbReference>
<dbReference type="Gene3D" id="2.60.40.3210">
    <property type="entry name" value="Zona pellucida, ZP-N domain"/>
    <property type="match status" value="1"/>
</dbReference>
<feature type="disulfide bond" evidence="11">
    <location>
        <begin position="619"/>
        <end position="680"/>
    </location>
</feature>
<evidence type="ECO:0000256" key="11">
    <source>
        <dbReference type="PROSITE-ProRule" id="PRU00196"/>
    </source>
</evidence>
<feature type="disulfide bond" evidence="11">
    <location>
        <begin position="160"/>
        <end position="170"/>
    </location>
</feature>
<evidence type="ECO:0000313" key="16">
    <source>
        <dbReference type="EMBL" id="KAK7938865.1"/>
    </source>
</evidence>